<dbReference type="SUPFAM" id="SSF63570">
    <property type="entry name" value="PABC (PABP) domain"/>
    <property type="match status" value="1"/>
</dbReference>
<feature type="domain" description="PABC" evidence="5">
    <location>
        <begin position="378"/>
        <end position="455"/>
    </location>
</feature>
<organism evidence="6">
    <name type="scientific">Pararge aegeria</name>
    <name type="common">speckled wood butterfly</name>
    <dbReference type="NCBI Taxonomy" id="116150"/>
    <lineage>
        <taxon>Eukaryota</taxon>
        <taxon>Metazoa</taxon>
        <taxon>Ecdysozoa</taxon>
        <taxon>Arthropoda</taxon>
        <taxon>Hexapoda</taxon>
        <taxon>Insecta</taxon>
        <taxon>Pterygota</taxon>
        <taxon>Neoptera</taxon>
        <taxon>Endopterygota</taxon>
        <taxon>Lepidoptera</taxon>
        <taxon>Glossata</taxon>
        <taxon>Ditrysia</taxon>
        <taxon>Papilionoidea</taxon>
        <taxon>Nymphalidae</taxon>
        <taxon>Satyrinae</taxon>
        <taxon>Satyrini</taxon>
        <taxon>Parargina</taxon>
        <taxon>Pararge</taxon>
    </lineage>
</organism>
<feature type="region of interest" description="Disordered" evidence="3">
    <location>
        <begin position="66"/>
        <end position="95"/>
    </location>
</feature>
<feature type="compositionally biased region" description="Low complexity" evidence="3">
    <location>
        <begin position="294"/>
        <end position="331"/>
    </location>
</feature>
<dbReference type="Gene3D" id="1.10.1900.10">
    <property type="entry name" value="c-terminal domain of poly(a) binding protein"/>
    <property type="match status" value="1"/>
</dbReference>
<dbReference type="InterPro" id="IPR000569">
    <property type="entry name" value="HECT_dom"/>
</dbReference>
<feature type="domain" description="HECT" evidence="4">
    <location>
        <begin position="506"/>
        <end position="792"/>
    </location>
</feature>
<evidence type="ECO:0000256" key="3">
    <source>
        <dbReference type="SAM" id="MobiDB-lite"/>
    </source>
</evidence>
<dbReference type="Pfam" id="PF00632">
    <property type="entry name" value="HECT"/>
    <property type="match status" value="1"/>
</dbReference>
<reference evidence="6" key="1">
    <citation type="journal article" date="2013" name="BMC Genomics">
        <title>Unscrambling butterfly oogenesis.</title>
        <authorList>
            <person name="Carter J.M."/>
            <person name="Baker S.C."/>
            <person name="Pink R."/>
            <person name="Carter D.R."/>
            <person name="Collins A."/>
            <person name="Tomlin J."/>
            <person name="Gibbs M."/>
            <person name="Breuker C.J."/>
        </authorList>
    </citation>
    <scope>NUCLEOTIDE SEQUENCE</scope>
    <source>
        <tissue evidence="6">Ovary</tissue>
    </source>
</reference>
<dbReference type="PANTHER" id="PTHR46276">
    <property type="entry name" value="E3 UBIQUITIN-PROTEIN LIGASE UBR5"/>
    <property type="match status" value="1"/>
</dbReference>
<dbReference type="EMBL" id="GAIX01003478">
    <property type="protein sequence ID" value="JAA89082.1"/>
    <property type="molecule type" value="Transcribed_RNA"/>
</dbReference>
<dbReference type="GO" id="GO:0000209">
    <property type="term" value="P:protein polyubiquitination"/>
    <property type="evidence" value="ECO:0007669"/>
    <property type="project" value="TreeGrafter"/>
</dbReference>
<evidence type="ECO:0000256" key="1">
    <source>
        <dbReference type="ARBA" id="ARBA00022786"/>
    </source>
</evidence>
<dbReference type="GO" id="GO:0005737">
    <property type="term" value="C:cytoplasm"/>
    <property type="evidence" value="ECO:0007669"/>
    <property type="project" value="TreeGrafter"/>
</dbReference>
<dbReference type="PROSITE" id="PS51309">
    <property type="entry name" value="PABC"/>
    <property type="match status" value="1"/>
</dbReference>
<dbReference type="Gene3D" id="3.30.2410.10">
    <property type="entry name" value="Hect, E3 ligase catalytic domain"/>
    <property type="match status" value="1"/>
</dbReference>
<feature type="compositionally biased region" description="Polar residues" evidence="3">
    <location>
        <begin position="34"/>
        <end position="48"/>
    </location>
</feature>
<evidence type="ECO:0000259" key="5">
    <source>
        <dbReference type="PROSITE" id="PS51309"/>
    </source>
</evidence>
<dbReference type="Pfam" id="PF00658">
    <property type="entry name" value="MLLE"/>
    <property type="match status" value="1"/>
</dbReference>
<dbReference type="GO" id="GO:0090263">
    <property type="term" value="P:positive regulation of canonical Wnt signaling pathway"/>
    <property type="evidence" value="ECO:0007669"/>
    <property type="project" value="TreeGrafter"/>
</dbReference>
<dbReference type="InterPro" id="IPR002004">
    <property type="entry name" value="PABP_HYD_C"/>
</dbReference>
<dbReference type="PANTHER" id="PTHR46276:SF1">
    <property type="entry name" value="E3 UBIQUITIN-PROTEIN LIGASE UBR5"/>
    <property type="match status" value="1"/>
</dbReference>
<name>S4PYD5_9NEOP</name>
<proteinExistence type="predicted"/>
<dbReference type="FunFam" id="3.30.2410.10:FF:000008">
    <property type="entry name" value="Putative E3 ubiquitin-protein ligase UBR5"/>
    <property type="match status" value="1"/>
</dbReference>
<feature type="compositionally biased region" description="Low complexity" evidence="3">
    <location>
        <begin position="70"/>
        <end position="80"/>
    </location>
</feature>
<accession>S4PYD5</accession>
<feature type="active site" description="Glycyl thioester intermediate" evidence="2">
    <location>
        <position position="761"/>
    </location>
</feature>
<feature type="compositionally biased region" description="Basic residues" evidence="3">
    <location>
        <begin position="20"/>
        <end position="32"/>
    </location>
</feature>
<evidence type="ECO:0000313" key="6">
    <source>
        <dbReference type="EMBL" id="JAA89082.1"/>
    </source>
</evidence>
<sequence>MDIDTDAEYVSDSDSNEARHQKHWKKLHRHPHTSALNSSNHHEPSTSASEFHTLVDTACSIIEAPHQQTVSPSPGPSSVSTAQEPRASSSRSPGKSVIVRAGELLSAADPLESQEISAHVTVETTGLPLAPALPPQVLNAPAQPRACPSLGASVSHDLLLGRWRLSLDLFGRVFTEDVGLEPGSVVAELGGFPVKEVKFRRDMEKLRNSQQRDLTLHKMERDRAKLLQQTFAELNSAFAGQNRRAHSTQPPLVVNRVKVTFRDEPGEGSGVARSFYTSVAEALLANEKLPPLETTTSSGSNNSTTNGTSGSTGTTASGASSNSGTRSGAGRARAKDNARRAPGRPAPRPPTVREPRRVLSVDARPYSPQAAPGTEGAGYSGDRPGGHNEHLTLHQAQLGERLYPKVHSLHPTFAGKITGMLLELTPAQLLVLLASEDALRQKVREAMDLIVMHPSEAILDLDVFSLSERGGGTAAGGAGSTAGAGSSGAAPDDAAPLFYSPGKRGYYSPRQGRATPERINAFRNVGRIIGLCLLQNELCPMFLNRHVLKYILGRPVRFHDLAFFDPVVYESLRQLVVDAETGDSHSLFVALDLNFSLEMCEEEGGGCVELVPGGREIEVTALNVYDYVRKYAQHRMLLSQEKALEAMRVGVLDVLPESALEGLTAEDLRLLLNGVGDINVAALVSYTSFNDESGEPSERLARFKRWLWAIVDKMTHLERQDLVYFWTGSPALPASEEGFQPMPSVTIRPADDAHLPTANTCISRLYIPLYSSRHVLKHKLLLAIKTKNFGFV</sequence>
<dbReference type="Gene3D" id="3.30.2160.10">
    <property type="entry name" value="Hect, E3 ligase catalytic domain"/>
    <property type="match status" value="1"/>
</dbReference>
<feature type="region of interest" description="Disordered" evidence="3">
    <location>
        <begin position="291"/>
        <end position="389"/>
    </location>
</feature>
<evidence type="ECO:0000259" key="4">
    <source>
        <dbReference type="PROSITE" id="PS50237"/>
    </source>
</evidence>
<dbReference type="FunFam" id="3.30.2160.10:FF:000006">
    <property type="entry name" value="E3 ubiquitin-protein ligase UBR5 isoform X2"/>
    <property type="match status" value="1"/>
</dbReference>
<dbReference type="SMART" id="SM00119">
    <property type="entry name" value="HECTc"/>
    <property type="match status" value="1"/>
</dbReference>
<dbReference type="AlphaFoldDB" id="S4PYD5"/>
<dbReference type="InterPro" id="IPR035983">
    <property type="entry name" value="Hect_E3_ubiquitin_ligase"/>
</dbReference>
<dbReference type="SMART" id="SM00517">
    <property type="entry name" value="PolyA"/>
    <property type="match status" value="1"/>
</dbReference>
<dbReference type="PROSITE" id="PS50237">
    <property type="entry name" value="HECT"/>
    <property type="match status" value="1"/>
</dbReference>
<dbReference type="GO" id="GO:0003723">
    <property type="term" value="F:RNA binding"/>
    <property type="evidence" value="ECO:0007669"/>
    <property type="project" value="InterPro"/>
</dbReference>
<feature type="compositionally biased region" description="Acidic residues" evidence="3">
    <location>
        <begin position="1"/>
        <end position="15"/>
    </location>
</feature>
<dbReference type="InterPro" id="IPR036053">
    <property type="entry name" value="PABP-dom"/>
</dbReference>
<evidence type="ECO:0000256" key="2">
    <source>
        <dbReference type="PROSITE-ProRule" id="PRU00104"/>
    </source>
</evidence>
<dbReference type="GO" id="GO:0005634">
    <property type="term" value="C:nucleus"/>
    <property type="evidence" value="ECO:0007669"/>
    <property type="project" value="TreeGrafter"/>
</dbReference>
<feature type="compositionally biased region" description="Polar residues" evidence="3">
    <location>
        <begin position="81"/>
        <end position="93"/>
    </location>
</feature>
<dbReference type="GO" id="GO:0034450">
    <property type="term" value="F:ubiquitin-ubiquitin ligase activity"/>
    <property type="evidence" value="ECO:0007669"/>
    <property type="project" value="TreeGrafter"/>
</dbReference>
<feature type="region of interest" description="Disordered" evidence="3">
    <location>
        <begin position="1"/>
        <end position="48"/>
    </location>
</feature>
<reference evidence="6" key="2">
    <citation type="submission" date="2013-05" db="EMBL/GenBank/DDBJ databases">
        <authorList>
            <person name="Carter J.-M."/>
            <person name="Baker S.C."/>
            <person name="Pink R."/>
            <person name="Carter D.R.F."/>
            <person name="Collins A."/>
            <person name="Tomlin J."/>
            <person name="Gibbs M."/>
            <person name="Breuker C.J."/>
        </authorList>
    </citation>
    <scope>NUCLEOTIDE SEQUENCE</scope>
    <source>
        <tissue evidence="6">Ovary</tissue>
    </source>
</reference>
<protein>
    <submittedName>
        <fullName evidence="6">E3 ubiquitin-protein ligase UBR5</fullName>
    </submittedName>
</protein>
<keyword evidence="1 2" id="KW-0833">Ubl conjugation pathway</keyword>
<dbReference type="SUPFAM" id="SSF56204">
    <property type="entry name" value="Hect, E3 ligase catalytic domain"/>
    <property type="match status" value="1"/>
</dbReference>
<dbReference type="Gene3D" id="3.90.1750.10">
    <property type="entry name" value="Hect, E3 ligase catalytic domains"/>
    <property type="match status" value="2"/>
</dbReference>